<dbReference type="Pfam" id="PF04389">
    <property type="entry name" value="Peptidase_M28"/>
    <property type="match status" value="1"/>
</dbReference>
<dbReference type="Proteomes" id="UP000478546">
    <property type="component" value="Unassembled WGS sequence"/>
</dbReference>
<dbReference type="GO" id="GO:0008235">
    <property type="term" value="F:metalloexopeptidase activity"/>
    <property type="evidence" value="ECO:0007669"/>
    <property type="project" value="InterPro"/>
</dbReference>
<dbReference type="GO" id="GO:0005774">
    <property type="term" value="C:vacuolar membrane"/>
    <property type="evidence" value="ECO:0007669"/>
    <property type="project" value="UniProtKB-SubCell"/>
</dbReference>
<feature type="transmembrane region" description="Helical" evidence="9">
    <location>
        <begin position="482"/>
        <end position="503"/>
    </location>
</feature>
<evidence type="ECO:0000256" key="6">
    <source>
        <dbReference type="ARBA" id="ARBA00022989"/>
    </source>
</evidence>
<feature type="transmembrane region" description="Helical" evidence="9">
    <location>
        <begin position="515"/>
        <end position="535"/>
    </location>
</feature>
<protein>
    <recommendedName>
        <fullName evidence="4">Vacuolar membrane protease</fullName>
    </recommendedName>
    <alternativeName>
        <fullName evidence="8">FXNA-related family protease 1</fullName>
    </alternativeName>
</protein>
<feature type="transmembrane region" description="Helical" evidence="9">
    <location>
        <begin position="326"/>
        <end position="345"/>
    </location>
</feature>
<name>A0A6B2H258_9BACT</name>
<keyword evidence="12" id="KW-1185">Reference proteome</keyword>
<keyword evidence="7" id="KW-0325">Glycoprotein</keyword>
<dbReference type="PANTHER" id="PTHR12147:SF58">
    <property type="entry name" value="VACUOLAR MEMBRANE PROTEASE"/>
    <property type="match status" value="1"/>
</dbReference>
<feature type="transmembrane region" description="Helical" evidence="9">
    <location>
        <begin position="426"/>
        <end position="446"/>
    </location>
</feature>
<dbReference type="InterPro" id="IPR007484">
    <property type="entry name" value="Peptidase_M28"/>
</dbReference>
<feature type="transmembrane region" description="Helical" evidence="9">
    <location>
        <begin position="357"/>
        <end position="382"/>
    </location>
</feature>
<evidence type="ECO:0000256" key="7">
    <source>
        <dbReference type="ARBA" id="ARBA00023180"/>
    </source>
</evidence>
<feature type="transmembrane region" description="Helical" evidence="9">
    <location>
        <begin position="452"/>
        <end position="470"/>
    </location>
</feature>
<evidence type="ECO:0000256" key="3">
    <source>
        <dbReference type="ARBA" id="ARBA00010918"/>
    </source>
</evidence>
<dbReference type="AlphaFoldDB" id="A0A6B2H258"/>
<comment type="similarity">
    <text evidence="3">Belongs to the peptidase M28 family.</text>
</comment>
<dbReference type="Gene3D" id="3.40.630.10">
    <property type="entry name" value="Zn peptidases"/>
    <property type="match status" value="1"/>
</dbReference>
<evidence type="ECO:0000313" key="11">
    <source>
        <dbReference type="EMBL" id="NDK57195.1"/>
    </source>
</evidence>
<dbReference type="SUPFAM" id="SSF53187">
    <property type="entry name" value="Zn-dependent exopeptidases"/>
    <property type="match status" value="1"/>
</dbReference>
<keyword evidence="6 9" id="KW-1133">Transmembrane helix</keyword>
<keyword evidence="5" id="KW-0926">Vacuole</keyword>
<comment type="caution">
    <text evidence="11">The sequence shown here is derived from an EMBL/GenBank/DDBJ whole genome shotgun (WGS) entry which is preliminary data.</text>
</comment>
<dbReference type="InterPro" id="IPR045175">
    <property type="entry name" value="M28_fam"/>
</dbReference>
<evidence type="ECO:0000313" key="12">
    <source>
        <dbReference type="Proteomes" id="UP000478546"/>
    </source>
</evidence>
<proteinExistence type="inferred from homology"/>
<gene>
    <name evidence="11" type="ORF">GWO68_14820</name>
</gene>
<evidence type="ECO:0000256" key="8">
    <source>
        <dbReference type="ARBA" id="ARBA00031512"/>
    </source>
</evidence>
<accession>A0A6B2H258</accession>
<evidence type="ECO:0000256" key="4">
    <source>
        <dbReference type="ARBA" id="ARBA00017435"/>
    </source>
</evidence>
<dbReference type="RefSeq" id="WP_162347257.1">
    <property type="nucleotide sequence ID" value="NZ_JAAEAA010000021.1"/>
</dbReference>
<comment type="subcellular location">
    <subcellularLocation>
        <location evidence="2">Vacuole membrane</location>
        <topology evidence="2">Multi-pass membrane protein</topology>
    </subcellularLocation>
</comment>
<feature type="transmembrane region" description="Helical" evidence="9">
    <location>
        <begin position="402"/>
        <end position="421"/>
    </location>
</feature>
<evidence type="ECO:0000256" key="1">
    <source>
        <dbReference type="ARBA" id="ARBA00003273"/>
    </source>
</evidence>
<dbReference type="EMBL" id="JAAEAA010000021">
    <property type="protein sequence ID" value="NDK57195.1"/>
    <property type="molecule type" value="Genomic_DNA"/>
</dbReference>
<comment type="function">
    <text evidence="1">May be involved in vacuolar sorting and osmoregulation.</text>
</comment>
<evidence type="ECO:0000256" key="2">
    <source>
        <dbReference type="ARBA" id="ARBA00004128"/>
    </source>
</evidence>
<evidence type="ECO:0000256" key="5">
    <source>
        <dbReference type="ARBA" id="ARBA00022554"/>
    </source>
</evidence>
<organism evidence="11 12">
    <name type="scientific">Pontibacter fetidus</name>
    <dbReference type="NCBI Taxonomy" id="2700082"/>
    <lineage>
        <taxon>Bacteria</taxon>
        <taxon>Pseudomonadati</taxon>
        <taxon>Bacteroidota</taxon>
        <taxon>Cytophagia</taxon>
        <taxon>Cytophagales</taxon>
        <taxon>Hymenobacteraceae</taxon>
        <taxon>Pontibacter</taxon>
    </lineage>
</organism>
<sequence length="771" mass="84748">MQYRNYPLALFVFLALTGLAILSVSLVRAPEALPATAPATQFSAERAMTHVRRVAKEPHAMGTKAHAEVRGYLLAQLQQLGLGAEVQEATVAAEPGYVAQAGYVYNIVGRLKGSGNGKAVLLMAHYDSQPNTPGAADDATGVAAMLETARALKQGAQLQNDVILLMTDGEEYGLYGARAFLRHPWAKDVGMIVNLEARGNSGPSMTFEISPENGWVIEEFAKAAPYPIANSLAYEVYRNLPNDTDFTVFRKEGYTGVNSAFIDGFVNYHKLTDSPENLDRNSLQHHGSNMLALARHFGNISLVNTKAPDKVFFNPAGTLLVQYPAWFNYILVALAALLLVLVLRAGLRKQALTIAQVLGGFGLYVVMLAIVAGLFVPINTFVTSLLPYWHQHNGVYSSDAFFMAYLLLAIGLFMLLSWLVLRWLRLFSVVTGVFLLWFVLLLVVLFLVPSVAYLFLFPLLFSLAATLAILRGGLHLQQKVGWTYGLILLTGLLPAIFIVLPIVKLLFTVFALQMPVAMVVMLVLVLGLAVPLLVLLERSFSWRMLPLLPLLLVLAGCIQVYSAIESETPSAKKPLHSHVSYYLNTDTKQAVWASAFKTTDDWNKQFFPNPVTAPLTEIYPTASYGFLKNEAEPLALQAPVAELVNETTVSGKRRLQLKLQSPRGAAHFELMLQTQDSTGISSVALNGEVLSLQPIEKDGKSYYHIRVQGLPVSKEVMLEVEQPLNTPLNLLLYDQSIGLPQQLVQKAMPAYVVPEQGRDSNLTIVRKGYSF</sequence>
<feature type="transmembrane region" description="Helical" evidence="9">
    <location>
        <begin position="547"/>
        <end position="564"/>
    </location>
</feature>
<evidence type="ECO:0000256" key="9">
    <source>
        <dbReference type="SAM" id="Phobius"/>
    </source>
</evidence>
<dbReference type="GO" id="GO:0006508">
    <property type="term" value="P:proteolysis"/>
    <property type="evidence" value="ECO:0007669"/>
    <property type="project" value="InterPro"/>
</dbReference>
<keyword evidence="11" id="KW-0378">Hydrolase</keyword>
<evidence type="ECO:0000259" key="10">
    <source>
        <dbReference type="Pfam" id="PF04389"/>
    </source>
</evidence>
<feature type="domain" description="Peptidase M28" evidence="10">
    <location>
        <begin position="106"/>
        <end position="293"/>
    </location>
</feature>
<keyword evidence="9" id="KW-0472">Membrane</keyword>
<reference evidence="11 12" key="1">
    <citation type="submission" date="2020-01" db="EMBL/GenBank/DDBJ databases">
        <authorList>
            <person name="Kim M.K."/>
        </authorList>
    </citation>
    <scope>NUCLEOTIDE SEQUENCE [LARGE SCALE GENOMIC DNA]</scope>
    <source>
        <strain evidence="11 12">BT213</strain>
    </source>
</reference>
<keyword evidence="9" id="KW-0812">Transmembrane</keyword>
<dbReference type="PANTHER" id="PTHR12147">
    <property type="entry name" value="METALLOPEPTIDASE M28 FAMILY MEMBER"/>
    <property type="match status" value="1"/>
</dbReference>